<sequence>MTSKAGIHFKEAEQKKYVILSYTGVTCALLGWLCRGVRRGAELRCCARLLLDDRGPVPMAVHMEEDFLQGHAVRGALADVSER</sequence>
<dbReference type="Proteomes" id="UP000299102">
    <property type="component" value="Unassembled WGS sequence"/>
</dbReference>
<name>A0A4C1XHK4_EUMVA</name>
<organism evidence="1 2">
    <name type="scientific">Eumeta variegata</name>
    <name type="common">Bagworm moth</name>
    <name type="synonym">Eumeta japonica</name>
    <dbReference type="NCBI Taxonomy" id="151549"/>
    <lineage>
        <taxon>Eukaryota</taxon>
        <taxon>Metazoa</taxon>
        <taxon>Ecdysozoa</taxon>
        <taxon>Arthropoda</taxon>
        <taxon>Hexapoda</taxon>
        <taxon>Insecta</taxon>
        <taxon>Pterygota</taxon>
        <taxon>Neoptera</taxon>
        <taxon>Endopterygota</taxon>
        <taxon>Lepidoptera</taxon>
        <taxon>Glossata</taxon>
        <taxon>Ditrysia</taxon>
        <taxon>Tineoidea</taxon>
        <taxon>Psychidae</taxon>
        <taxon>Oiketicinae</taxon>
        <taxon>Eumeta</taxon>
    </lineage>
</organism>
<dbReference type="EMBL" id="BGZK01000827">
    <property type="protein sequence ID" value="GBP61964.1"/>
    <property type="molecule type" value="Genomic_DNA"/>
</dbReference>
<comment type="caution">
    <text evidence="1">The sequence shown here is derived from an EMBL/GenBank/DDBJ whole genome shotgun (WGS) entry which is preliminary data.</text>
</comment>
<accession>A0A4C1XHK4</accession>
<reference evidence="1 2" key="1">
    <citation type="journal article" date="2019" name="Commun. Biol.">
        <title>The bagworm genome reveals a unique fibroin gene that provides high tensile strength.</title>
        <authorList>
            <person name="Kono N."/>
            <person name="Nakamura H."/>
            <person name="Ohtoshi R."/>
            <person name="Tomita M."/>
            <person name="Numata K."/>
            <person name="Arakawa K."/>
        </authorList>
    </citation>
    <scope>NUCLEOTIDE SEQUENCE [LARGE SCALE GENOMIC DNA]</scope>
</reference>
<gene>
    <name evidence="1" type="ORF">EVAR_45021_1</name>
</gene>
<evidence type="ECO:0000313" key="2">
    <source>
        <dbReference type="Proteomes" id="UP000299102"/>
    </source>
</evidence>
<keyword evidence="2" id="KW-1185">Reference proteome</keyword>
<proteinExistence type="predicted"/>
<protein>
    <submittedName>
        <fullName evidence="1">Uncharacterized protein</fullName>
    </submittedName>
</protein>
<dbReference type="AlphaFoldDB" id="A0A4C1XHK4"/>
<evidence type="ECO:0000313" key="1">
    <source>
        <dbReference type="EMBL" id="GBP61964.1"/>
    </source>
</evidence>